<protein>
    <submittedName>
        <fullName evidence="2">Uncharacterized protein</fullName>
    </submittedName>
</protein>
<accession>A0ABN3RNH2</accession>
<comment type="caution">
    <text evidence="2">The sequence shown here is derived from an EMBL/GenBank/DDBJ whole genome shotgun (WGS) entry which is preliminary data.</text>
</comment>
<name>A0ABN3RNH2_9ACTN</name>
<sequence length="378" mass="41428">MNTAPDPQDLSDDELGTAVWEMTARPVTPAEAGHLRELGTELTARHADAVERVRAYERGLSYVLRTLALSPGRENVVQLLRLLDQQRASSTDAGLRLPTVASLLAEGHRVMDLAAEVFERRGRDRVDELRACLFHELVLRGVDTDDFPPLRDWPVVRPGWHALSWLPVDRRGFESDPDFPSRSVRSGAYGTDTELPAEGRMDPPVPRTTARSALRDVATPEVHGRIRSAVTAGGWGDDAAWVFTLDAPVAPEDVPALLPTLPMACLDGLGPTDRFEIARRPLDAVWRLLFATASMGGMYSGGVHGAHGRLAAWQSLAGLTGTPWGDGAAEVERRALASTWFHFLADADWFHNEIHDYGIACLSPDRRRLAVLTATDTD</sequence>
<reference evidence="2 3" key="1">
    <citation type="journal article" date="2019" name="Int. J. Syst. Evol. Microbiol.">
        <title>The Global Catalogue of Microorganisms (GCM) 10K type strain sequencing project: providing services to taxonomists for standard genome sequencing and annotation.</title>
        <authorList>
            <consortium name="The Broad Institute Genomics Platform"/>
            <consortium name="The Broad Institute Genome Sequencing Center for Infectious Disease"/>
            <person name="Wu L."/>
            <person name="Ma J."/>
        </authorList>
    </citation>
    <scope>NUCLEOTIDE SEQUENCE [LARGE SCALE GENOMIC DNA]</scope>
    <source>
        <strain evidence="2 3">JCM 16374</strain>
    </source>
</reference>
<dbReference type="InterPro" id="IPR045756">
    <property type="entry name" value="DUF6183"/>
</dbReference>
<organism evidence="2 3">
    <name type="scientific">Streptomyces lunalinharesii</name>
    <dbReference type="NCBI Taxonomy" id="333384"/>
    <lineage>
        <taxon>Bacteria</taxon>
        <taxon>Bacillati</taxon>
        <taxon>Actinomycetota</taxon>
        <taxon>Actinomycetes</taxon>
        <taxon>Kitasatosporales</taxon>
        <taxon>Streptomycetaceae</taxon>
        <taxon>Streptomyces</taxon>
    </lineage>
</organism>
<dbReference type="RefSeq" id="WP_344575054.1">
    <property type="nucleotide sequence ID" value="NZ_BAAARK010000006.1"/>
</dbReference>
<evidence type="ECO:0000256" key="1">
    <source>
        <dbReference type="SAM" id="MobiDB-lite"/>
    </source>
</evidence>
<gene>
    <name evidence="2" type="ORF">GCM10009864_23550</name>
</gene>
<evidence type="ECO:0000313" key="2">
    <source>
        <dbReference type="EMBL" id="GAA2656775.1"/>
    </source>
</evidence>
<dbReference type="Pfam" id="PF19681">
    <property type="entry name" value="DUF6183"/>
    <property type="match status" value="1"/>
</dbReference>
<proteinExistence type="predicted"/>
<evidence type="ECO:0000313" key="3">
    <source>
        <dbReference type="Proteomes" id="UP001500994"/>
    </source>
</evidence>
<dbReference type="EMBL" id="BAAARK010000006">
    <property type="protein sequence ID" value="GAA2656775.1"/>
    <property type="molecule type" value="Genomic_DNA"/>
</dbReference>
<keyword evidence="3" id="KW-1185">Reference proteome</keyword>
<feature type="region of interest" description="Disordered" evidence="1">
    <location>
        <begin position="175"/>
        <end position="206"/>
    </location>
</feature>
<dbReference type="Proteomes" id="UP001500994">
    <property type="component" value="Unassembled WGS sequence"/>
</dbReference>